<dbReference type="InterPro" id="IPR017927">
    <property type="entry name" value="FAD-bd_FR_type"/>
</dbReference>
<dbReference type="InterPro" id="IPR017938">
    <property type="entry name" value="Riboflavin_synthase-like_b-brl"/>
</dbReference>
<dbReference type="EMBL" id="JALJOT010000007">
    <property type="protein sequence ID" value="KAK9908946.1"/>
    <property type="molecule type" value="Genomic_DNA"/>
</dbReference>
<evidence type="ECO:0000313" key="3">
    <source>
        <dbReference type="Proteomes" id="UP001491310"/>
    </source>
</evidence>
<dbReference type="Gene3D" id="2.40.30.10">
    <property type="entry name" value="Translation factors"/>
    <property type="match status" value="1"/>
</dbReference>
<dbReference type="CDD" id="cd00322">
    <property type="entry name" value="FNR_like"/>
    <property type="match status" value="1"/>
</dbReference>
<gene>
    <name evidence="2" type="ORF">WJX75_005046</name>
</gene>
<dbReference type="PANTHER" id="PTHR47215">
    <property type="match status" value="1"/>
</dbReference>
<keyword evidence="3" id="KW-1185">Reference proteome</keyword>
<comment type="caution">
    <text evidence="2">The sequence shown here is derived from an EMBL/GenBank/DDBJ whole genome shotgun (WGS) entry which is preliminary data.</text>
</comment>
<dbReference type="SUPFAM" id="SSF52343">
    <property type="entry name" value="Ferredoxin reductase-like, C-terminal NADP-linked domain"/>
    <property type="match status" value="1"/>
</dbReference>
<organism evidence="2 3">
    <name type="scientific">Coccomyxa subellipsoidea</name>
    <dbReference type="NCBI Taxonomy" id="248742"/>
    <lineage>
        <taxon>Eukaryota</taxon>
        <taxon>Viridiplantae</taxon>
        <taxon>Chlorophyta</taxon>
        <taxon>core chlorophytes</taxon>
        <taxon>Trebouxiophyceae</taxon>
        <taxon>Trebouxiophyceae incertae sedis</taxon>
        <taxon>Coccomyxaceae</taxon>
        <taxon>Coccomyxa</taxon>
    </lineage>
</organism>
<dbReference type="PROSITE" id="PS51384">
    <property type="entry name" value="FAD_FR"/>
    <property type="match status" value="1"/>
</dbReference>
<sequence length="236" mass="25512">MKVCAGWGAEIEWSRGTIVETNKAAEGLVRLTVDIGELAKGYTKGGQYVQMKVGDSKPAFYAIASAPSPERPIELLLKNQGSTAEILCDSKPGDEVDVSPVMGNGFPLERAAPEQAPHLFIFATGTGISPIKALIESGELQADKRTSVRLYYGTFHPDSTAYRELFTEWEKSGVKVVNVYSGFGDGYVQNVFEKDGGVSDGEQTAVILCGQKEMAEAITAMVEKEGVKKDFILTNF</sequence>
<accession>A0ABR2YQT4</accession>
<proteinExistence type="predicted"/>
<dbReference type="Pfam" id="PF00175">
    <property type="entry name" value="NAD_binding_1"/>
    <property type="match status" value="1"/>
</dbReference>
<reference evidence="2 3" key="1">
    <citation type="journal article" date="2024" name="Nat. Commun.">
        <title>Phylogenomics reveals the evolutionary origins of lichenization in chlorophyte algae.</title>
        <authorList>
            <person name="Puginier C."/>
            <person name="Libourel C."/>
            <person name="Otte J."/>
            <person name="Skaloud P."/>
            <person name="Haon M."/>
            <person name="Grisel S."/>
            <person name="Petersen M."/>
            <person name="Berrin J.G."/>
            <person name="Delaux P.M."/>
            <person name="Dal Grande F."/>
            <person name="Keller J."/>
        </authorList>
    </citation>
    <scope>NUCLEOTIDE SEQUENCE [LARGE SCALE GENOMIC DNA]</scope>
    <source>
        <strain evidence="2 3">SAG 216-7</strain>
    </source>
</reference>
<name>A0ABR2YQT4_9CHLO</name>
<dbReference type="Gene3D" id="3.40.50.80">
    <property type="entry name" value="Nucleotide-binding domain of ferredoxin-NADP reductase (FNR) module"/>
    <property type="match status" value="1"/>
</dbReference>
<dbReference type="SUPFAM" id="SSF63380">
    <property type="entry name" value="Riboflavin synthase domain-like"/>
    <property type="match status" value="1"/>
</dbReference>
<dbReference type="InterPro" id="IPR039261">
    <property type="entry name" value="FNR_nucleotide-bd"/>
</dbReference>
<dbReference type="PANTHER" id="PTHR47215:SF1">
    <property type="entry name" value="F9L1.8 PROTEIN"/>
    <property type="match status" value="1"/>
</dbReference>
<dbReference type="Proteomes" id="UP001491310">
    <property type="component" value="Unassembled WGS sequence"/>
</dbReference>
<dbReference type="InterPro" id="IPR001433">
    <property type="entry name" value="OxRdtase_FAD/NAD-bd"/>
</dbReference>
<evidence type="ECO:0000313" key="2">
    <source>
        <dbReference type="EMBL" id="KAK9908946.1"/>
    </source>
</evidence>
<evidence type="ECO:0000259" key="1">
    <source>
        <dbReference type="PROSITE" id="PS51384"/>
    </source>
</evidence>
<protein>
    <recommendedName>
        <fullName evidence="1">FAD-binding FR-type domain-containing protein</fullName>
    </recommendedName>
</protein>
<feature type="domain" description="FAD-binding FR-type" evidence="1">
    <location>
        <begin position="11"/>
        <end position="108"/>
    </location>
</feature>